<dbReference type="Gene3D" id="3.30.300.20">
    <property type="match status" value="1"/>
</dbReference>
<sequence>MIERVFIKEHVNEALIDEYLKSKLTRAGYSHMEMKKTPIGTRIIVYAEKPGLVIGRRGRLVKELTETIAKEFGVENPQIEVKQIENPDLDPAIVAQKIASALERGMHFRRVAHAAVRRVMGAGAKGVVVIISGKLTGERARTEKFMEGYMKHCGEPSEELVRKAHRTAKLKLGVIGVTVKLVPPDVILPDEVVVKEEEGEKREEIGEVEEQ</sequence>
<keyword evidence="5 6" id="KW-0687">Ribonucleoprotein</keyword>
<comment type="function">
    <text evidence="6">Binds the lower part of the 30S subunit head.</text>
</comment>
<evidence type="ECO:0000256" key="1">
    <source>
        <dbReference type="ARBA" id="ARBA00010761"/>
    </source>
</evidence>
<name>A0A832ZCK7_9EURY</name>
<evidence type="ECO:0000259" key="7">
    <source>
        <dbReference type="PROSITE" id="PS50823"/>
    </source>
</evidence>
<proteinExistence type="inferred from homology"/>
<evidence type="ECO:0000256" key="3">
    <source>
        <dbReference type="ARBA" id="ARBA00022884"/>
    </source>
</evidence>
<evidence type="ECO:0000256" key="5">
    <source>
        <dbReference type="ARBA" id="ARBA00023274"/>
    </source>
</evidence>
<dbReference type="PANTHER" id="PTHR11760">
    <property type="entry name" value="30S/40S RIBOSOMAL PROTEIN S3"/>
    <property type="match status" value="1"/>
</dbReference>
<reference evidence="8" key="1">
    <citation type="journal article" date="2020" name="ISME J.">
        <title>Gammaproteobacteria mediating utilization of methyl-, sulfur- and petroleum organic compounds in deep ocean hydrothermal plumes.</title>
        <authorList>
            <person name="Zhou Z."/>
            <person name="Liu Y."/>
            <person name="Pan J."/>
            <person name="Cron B.R."/>
            <person name="Toner B.M."/>
            <person name="Anantharaman K."/>
            <person name="Breier J.A."/>
            <person name="Dick G.J."/>
            <person name="Li M."/>
        </authorList>
    </citation>
    <scope>NUCLEOTIDE SEQUENCE</scope>
    <source>
        <strain evidence="8">SZUA-1453</strain>
        <strain evidence="9">SZUA-1471</strain>
    </source>
</reference>
<feature type="domain" description="KH type-2" evidence="7">
    <location>
        <begin position="16"/>
        <end position="85"/>
    </location>
</feature>
<keyword evidence="4 6" id="KW-0689">Ribosomal protein</keyword>
<dbReference type="GO" id="GO:0019843">
    <property type="term" value="F:rRNA binding"/>
    <property type="evidence" value="ECO:0007669"/>
    <property type="project" value="UniProtKB-UniRule"/>
</dbReference>
<accession>A0A832ZCK7</accession>
<dbReference type="SUPFAM" id="SSF54814">
    <property type="entry name" value="Prokaryotic type KH domain (KH-domain type II)"/>
    <property type="match status" value="1"/>
</dbReference>
<dbReference type="SUPFAM" id="SSF54821">
    <property type="entry name" value="Ribosomal protein S3 C-terminal domain"/>
    <property type="match status" value="1"/>
</dbReference>
<dbReference type="InterPro" id="IPR004044">
    <property type="entry name" value="KH_dom_type_2"/>
</dbReference>
<dbReference type="Gene3D" id="3.30.1140.32">
    <property type="entry name" value="Ribosomal protein S3, C-terminal domain"/>
    <property type="match status" value="1"/>
</dbReference>
<dbReference type="InterPro" id="IPR005703">
    <property type="entry name" value="Ribosomal_uS3_euk/arc"/>
</dbReference>
<dbReference type="InterPro" id="IPR015946">
    <property type="entry name" value="KH_dom-like_a/b"/>
</dbReference>
<evidence type="ECO:0000313" key="8">
    <source>
        <dbReference type="EMBL" id="HIP84941.1"/>
    </source>
</evidence>
<dbReference type="FunFam" id="3.30.300.20:FF:000001">
    <property type="entry name" value="30S ribosomal protein S3"/>
    <property type="match status" value="1"/>
</dbReference>
<dbReference type="PROSITE" id="PS50823">
    <property type="entry name" value="KH_TYPE_2"/>
    <property type="match status" value="1"/>
</dbReference>
<dbReference type="InterPro" id="IPR004087">
    <property type="entry name" value="KH_dom"/>
</dbReference>
<keyword evidence="3 6" id="KW-0694">RNA-binding</keyword>
<keyword evidence="2 6" id="KW-0699">rRNA-binding</keyword>
<dbReference type="SMART" id="SM00322">
    <property type="entry name" value="KH"/>
    <property type="match status" value="1"/>
</dbReference>
<dbReference type="Pfam" id="PF00189">
    <property type="entry name" value="Ribosomal_S3_C"/>
    <property type="match status" value="1"/>
</dbReference>
<dbReference type="InterPro" id="IPR027488">
    <property type="entry name" value="Ribosomal_uS3_arc"/>
</dbReference>
<protein>
    <recommendedName>
        <fullName evidence="6">Small ribosomal subunit protein uS3</fullName>
    </recommendedName>
</protein>
<dbReference type="HAMAP" id="MF_01309_A">
    <property type="entry name" value="Ribosomal_uS3_A"/>
    <property type="match status" value="1"/>
</dbReference>
<dbReference type="InterPro" id="IPR009019">
    <property type="entry name" value="KH_sf_prok-type"/>
</dbReference>
<organism evidence="8 10">
    <name type="scientific">Methanothermococcus okinawensis</name>
    <dbReference type="NCBI Taxonomy" id="155863"/>
    <lineage>
        <taxon>Archaea</taxon>
        <taxon>Methanobacteriati</taxon>
        <taxon>Methanobacteriota</taxon>
        <taxon>Methanomada group</taxon>
        <taxon>Methanococci</taxon>
        <taxon>Methanococcales</taxon>
        <taxon>Methanococcaceae</taxon>
        <taxon>Methanothermococcus</taxon>
    </lineage>
</organism>
<dbReference type="CDD" id="cd02411">
    <property type="entry name" value="KH-II_30S_S3_arch"/>
    <property type="match status" value="1"/>
</dbReference>
<dbReference type="AlphaFoldDB" id="A0A832ZCK7"/>
<evidence type="ECO:0000256" key="6">
    <source>
        <dbReference type="HAMAP-Rule" id="MF_01309"/>
    </source>
</evidence>
<dbReference type="InterPro" id="IPR036419">
    <property type="entry name" value="Ribosomal_S3_C_sf"/>
</dbReference>
<dbReference type="GO" id="GO:0022627">
    <property type="term" value="C:cytosolic small ribosomal subunit"/>
    <property type="evidence" value="ECO:0007669"/>
    <property type="project" value="UniProtKB-UniRule"/>
</dbReference>
<dbReference type="PANTHER" id="PTHR11760:SF32">
    <property type="entry name" value="SMALL RIBOSOMAL SUBUNIT PROTEIN US3"/>
    <property type="match status" value="1"/>
</dbReference>
<dbReference type="Proteomes" id="UP000618343">
    <property type="component" value="Unassembled WGS sequence"/>
</dbReference>
<dbReference type="InterPro" id="IPR057258">
    <property type="entry name" value="Ribosomal_uS3"/>
</dbReference>
<dbReference type="NCBIfam" id="NF003219">
    <property type="entry name" value="PRK04191.1"/>
    <property type="match status" value="1"/>
</dbReference>
<dbReference type="EMBL" id="DQUI01000088">
    <property type="protein sequence ID" value="HIP84941.1"/>
    <property type="molecule type" value="Genomic_DNA"/>
</dbReference>
<dbReference type="InterPro" id="IPR001351">
    <property type="entry name" value="Ribosomal_uS3_C"/>
</dbReference>
<comment type="subunit">
    <text evidence="6">Part of the 30S ribosomal subunit.</text>
</comment>
<comment type="similarity">
    <text evidence="1 6">Belongs to the universal ribosomal protein uS3 family.</text>
</comment>
<evidence type="ECO:0000313" key="10">
    <source>
        <dbReference type="Proteomes" id="UP000643554"/>
    </source>
</evidence>
<evidence type="ECO:0000256" key="4">
    <source>
        <dbReference type="ARBA" id="ARBA00022980"/>
    </source>
</evidence>
<evidence type="ECO:0000256" key="2">
    <source>
        <dbReference type="ARBA" id="ARBA00022730"/>
    </source>
</evidence>
<dbReference type="Proteomes" id="UP000643554">
    <property type="component" value="Unassembled WGS sequence"/>
</dbReference>
<dbReference type="Pfam" id="PF07650">
    <property type="entry name" value="KH_2"/>
    <property type="match status" value="1"/>
</dbReference>
<comment type="caution">
    <text evidence="8">The sequence shown here is derived from an EMBL/GenBank/DDBJ whole genome shotgun (WGS) entry which is preliminary data.</text>
</comment>
<evidence type="ECO:0000313" key="9">
    <source>
        <dbReference type="EMBL" id="HIP91297.1"/>
    </source>
</evidence>
<dbReference type="GO" id="GO:0006412">
    <property type="term" value="P:translation"/>
    <property type="evidence" value="ECO:0007669"/>
    <property type="project" value="UniProtKB-UniRule"/>
</dbReference>
<gene>
    <name evidence="6" type="primary">rps3</name>
    <name evidence="8" type="ORF">EYH15_05575</name>
    <name evidence="9" type="ORF">EYH21_03235</name>
</gene>
<dbReference type="GO" id="GO:0003735">
    <property type="term" value="F:structural constituent of ribosome"/>
    <property type="evidence" value="ECO:0007669"/>
    <property type="project" value="UniProtKB-UniRule"/>
</dbReference>
<dbReference type="NCBIfam" id="TIGR01008">
    <property type="entry name" value="uS3_euk_arch"/>
    <property type="match status" value="1"/>
</dbReference>
<dbReference type="EMBL" id="DQUO01000033">
    <property type="protein sequence ID" value="HIP91297.1"/>
    <property type="molecule type" value="Genomic_DNA"/>
</dbReference>